<feature type="domain" description="SH3" evidence="4">
    <location>
        <begin position="280"/>
        <end position="339"/>
    </location>
</feature>
<gene>
    <name evidence="5" type="ORF">OUZ56_013334</name>
</gene>
<accession>A0ABQ9Z5J7</accession>
<feature type="compositionally biased region" description="Polar residues" evidence="3">
    <location>
        <begin position="128"/>
        <end position="149"/>
    </location>
</feature>
<organism evidence="5 6">
    <name type="scientific">Daphnia magna</name>
    <dbReference type="NCBI Taxonomy" id="35525"/>
    <lineage>
        <taxon>Eukaryota</taxon>
        <taxon>Metazoa</taxon>
        <taxon>Ecdysozoa</taxon>
        <taxon>Arthropoda</taxon>
        <taxon>Crustacea</taxon>
        <taxon>Branchiopoda</taxon>
        <taxon>Diplostraca</taxon>
        <taxon>Cladocera</taxon>
        <taxon>Anomopoda</taxon>
        <taxon>Daphniidae</taxon>
        <taxon>Daphnia</taxon>
    </lineage>
</organism>
<dbReference type="InterPro" id="IPR050384">
    <property type="entry name" value="Endophilin_SH3RF"/>
</dbReference>
<dbReference type="PROSITE" id="PS50002">
    <property type="entry name" value="SH3"/>
    <property type="match status" value="2"/>
</dbReference>
<dbReference type="PANTHER" id="PTHR14167:SF48">
    <property type="entry name" value="SH3 DOMAIN-CONTAINING PROTEIN 19"/>
    <property type="match status" value="1"/>
</dbReference>
<dbReference type="InterPro" id="IPR036028">
    <property type="entry name" value="SH3-like_dom_sf"/>
</dbReference>
<evidence type="ECO:0000256" key="3">
    <source>
        <dbReference type="SAM" id="MobiDB-lite"/>
    </source>
</evidence>
<dbReference type="Pfam" id="PF14604">
    <property type="entry name" value="SH3_9"/>
    <property type="match status" value="1"/>
</dbReference>
<dbReference type="Proteomes" id="UP001234178">
    <property type="component" value="Unassembled WGS sequence"/>
</dbReference>
<comment type="caution">
    <text evidence="5">The sequence shown here is derived from an EMBL/GenBank/DDBJ whole genome shotgun (WGS) entry which is preliminary data.</text>
</comment>
<dbReference type="SMART" id="SM00326">
    <property type="entry name" value="SH3"/>
    <property type="match status" value="2"/>
</dbReference>
<proteinExistence type="predicted"/>
<evidence type="ECO:0000256" key="1">
    <source>
        <dbReference type="ARBA" id="ARBA00022443"/>
    </source>
</evidence>
<dbReference type="PRINTS" id="PR00499">
    <property type="entry name" value="P67PHOX"/>
</dbReference>
<evidence type="ECO:0000259" key="4">
    <source>
        <dbReference type="PROSITE" id="PS50002"/>
    </source>
</evidence>
<feature type="region of interest" description="Disordered" evidence="3">
    <location>
        <begin position="103"/>
        <end position="195"/>
    </location>
</feature>
<protein>
    <recommendedName>
        <fullName evidence="4">SH3 domain-containing protein</fullName>
    </recommendedName>
</protein>
<evidence type="ECO:0000313" key="6">
    <source>
        <dbReference type="Proteomes" id="UP001234178"/>
    </source>
</evidence>
<feature type="region of interest" description="Disordered" evidence="3">
    <location>
        <begin position="1"/>
        <end position="70"/>
    </location>
</feature>
<dbReference type="CDD" id="cd00174">
    <property type="entry name" value="SH3"/>
    <property type="match status" value="2"/>
</dbReference>
<feature type="compositionally biased region" description="Low complexity" evidence="3">
    <location>
        <begin position="35"/>
        <end position="44"/>
    </location>
</feature>
<keyword evidence="1 2" id="KW-0728">SH3 domain</keyword>
<name>A0ABQ9Z5J7_9CRUS</name>
<dbReference type="SUPFAM" id="SSF50044">
    <property type="entry name" value="SH3-domain"/>
    <property type="match status" value="2"/>
</dbReference>
<dbReference type="Pfam" id="PF00018">
    <property type="entry name" value="SH3_1"/>
    <property type="match status" value="1"/>
</dbReference>
<evidence type="ECO:0000313" key="5">
    <source>
        <dbReference type="EMBL" id="KAK4008182.1"/>
    </source>
</evidence>
<sequence>MAQRTLSLNVKAPVRPAPPPPLNIAKVNTSHVQHAVPVSSSTRAPPRPAAEPKKKMAPPRPPPPKASAQLKAVQSAVVFAGMISQPKKQNQALLTSSVTAPDLLINWDSPPTSPTPGRSSSDGLSLKSFGSDSSGTHGAFSTMTRSESGFESEPDAWSETAVTTAAPAKNENLKPFTMPTIIRPNRSRPPPPAIKSSTHLQVLEKIASIPVAPVNYPRSSSPYLADLLDLDVTQDDYSPPEPSIPPPAPPSFLLNSSLADAAVAALSSSSPPRSLELDSPDVGSAVALFDYQSSHSGDLNFKEGDRIVLISQVNDEWYRGSIGSSEGMFPASFVRVDVPLERKSTTSNRAVALYAFTAETDQDLSLKEGDIVRVIESVGNGWLFGEDLSGRRGQFPESFVRLEH</sequence>
<reference evidence="5 6" key="1">
    <citation type="journal article" date="2023" name="Nucleic Acids Res.">
        <title>The hologenome of Daphnia magna reveals possible DNA methylation and microbiome-mediated evolution of the host genome.</title>
        <authorList>
            <person name="Chaturvedi A."/>
            <person name="Li X."/>
            <person name="Dhandapani V."/>
            <person name="Marshall H."/>
            <person name="Kissane S."/>
            <person name="Cuenca-Cambronero M."/>
            <person name="Asole G."/>
            <person name="Calvet F."/>
            <person name="Ruiz-Romero M."/>
            <person name="Marangio P."/>
            <person name="Guigo R."/>
            <person name="Rago D."/>
            <person name="Mirbahai L."/>
            <person name="Eastwood N."/>
            <person name="Colbourne J.K."/>
            <person name="Zhou J."/>
            <person name="Mallon E."/>
            <person name="Orsini L."/>
        </authorList>
    </citation>
    <scope>NUCLEOTIDE SEQUENCE [LARGE SCALE GENOMIC DNA]</scope>
    <source>
        <strain evidence="5">LRV0_1</strain>
    </source>
</reference>
<dbReference type="Gene3D" id="2.30.30.40">
    <property type="entry name" value="SH3 Domains"/>
    <property type="match status" value="2"/>
</dbReference>
<dbReference type="PRINTS" id="PR00452">
    <property type="entry name" value="SH3DOMAIN"/>
</dbReference>
<dbReference type="EMBL" id="JAOYFB010000002">
    <property type="protein sequence ID" value="KAK4008182.1"/>
    <property type="molecule type" value="Genomic_DNA"/>
</dbReference>
<dbReference type="InterPro" id="IPR001452">
    <property type="entry name" value="SH3_domain"/>
</dbReference>
<keyword evidence="6" id="KW-1185">Reference proteome</keyword>
<evidence type="ECO:0000256" key="2">
    <source>
        <dbReference type="PROSITE-ProRule" id="PRU00192"/>
    </source>
</evidence>
<dbReference type="PANTHER" id="PTHR14167">
    <property type="entry name" value="SH3 DOMAIN-CONTAINING"/>
    <property type="match status" value="1"/>
</dbReference>
<feature type="domain" description="SH3" evidence="4">
    <location>
        <begin position="345"/>
        <end position="404"/>
    </location>
</feature>